<dbReference type="Proteomes" id="UP000184096">
    <property type="component" value="Chromosome I"/>
</dbReference>
<keyword evidence="3 5" id="KW-1133">Transmembrane helix</keyword>
<feature type="transmembrane region" description="Helical" evidence="5">
    <location>
        <begin position="21"/>
        <end position="40"/>
    </location>
</feature>
<dbReference type="GO" id="GO:0032259">
    <property type="term" value="P:methylation"/>
    <property type="evidence" value="ECO:0007669"/>
    <property type="project" value="UniProtKB-KW"/>
</dbReference>
<dbReference type="PANTHER" id="PTHR12714:SF9">
    <property type="entry name" value="PROTEIN-S-ISOPRENYLCYSTEINE O-METHYLTRANSFERASE"/>
    <property type="match status" value="1"/>
</dbReference>
<dbReference type="OrthoDB" id="9811969at2"/>
<evidence type="ECO:0000256" key="4">
    <source>
        <dbReference type="ARBA" id="ARBA00023136"/>
    </source>
</evidence>
<organism evidence="6 7">
    <name type="scientific">Bradyrhizobium erythrophlei</name>
    <dbReference type="NCBI Taxonomy" id="1437360"/>
    <lineage>
        <taxon>Bacteria</taxon>
        <taxon>Pseudomonadati</taxon>
        <taxon>Pseudomonadota</taxon>
        <taxon>Alphaproteobacteria</taxon>
        <taxon>Hyphomicrobiales</taxon>
        <taxon>Nitrobacteraceae</taxon>
        <taxon>Bradyrhizobium</taxon>
    </lineage>
</organism>
<evidence type="ECO:0000256" key="5">
    <source>
        <dbReference type="SAM" id="Phobius"/>
    </source>
</evidence>
<keyword evidence="4 5" id="KW-0472">Membrane</keyword>
<evidence type="ECO:0000256" key="1">
    <source>
        <dbReference type="ARBA" id="ARBA00004127"/>
    </source>
</evidence>
<dbReference type="PANTHER" id="PTHR12714">
    <property type="entry name" value="PROTEIN-S ISOPRENYLCYSTEINE O-METHYLTRANSFERASE"/>
    <property type="match status" value="1"/>
</dbReference>
<keyword evidence="2 5" id="KW-0812">Transmembrane</keyword>
<gene>
    <name evidence="6" type="ORF">SAMN05444170_2948</name>
</gene>
<dbReference type="Pfam" id="PF04191">
    <property type="entry name" value="PEMT"/>
    <property type="match status" value="1"/>
</dbReference>
<accession>A0A1M7TXB9</accession>
<dbReference type="AlphaFoldDB" id="A0A1M7TXB9"/>
<keyword evidence="6" id="KW-0808">Transferase</keyword>
<evidence type="ECO:0000313" key="6">
    <source>
        <dbReference type="EMBL" id="SHN75399.1"/>
    </source>
</evidence>
<evidence type="ECO:0000256" key="3">
    <source>
        <dbReference type="ARBA" id="ARBA00022989"/>
    </source>
</evidence>
<comment type="subcellular location">
    <subcellularLocation>
        <location evidence="1">Endomembrane system</location>
        <topology evidence="1">Multi-pass membrane protein</topology>
    </subcellularLocation>
</comment>
<dbReference type="EMBL" id="LT670849">
    <property type="protein sequence ID" value="SHN75399.1"/>
    <property type="molecule type" value="Genomic_DNA"/>
</dbReference>
<keyword evidence="6" id="KW-0489">Methyltransferase</keyword>
<protein>
    <submittedName>
        <fullName evidence="6">Protein-S-isoprenylcysteine O-methyltransferase Ste14</fullName>
    </submittedName>
</protein>
<proteinExistence type="predicted"/>
<dbReference type="RefSeq" id="WP_083587578.1">
    <property type="nucleotide sequence ID" value="NZ_LT670849.1"/>
</dbReference>
<dbReference type="Gene3D" id="1.20.120.1630">
    <property type="match status" value="1"/>
</dbReference>
<feature type="transmembrane region" description="Helical" evidence="5">
    <location>
        <begin position="125"/>
        <end position="146"/>
    </location>
</feature>
<dbReference type="InterPro" id="IPR007318">
    <property type="entry name" value="Phopholipid_MeTrfase"/>
</dbReference>
<evidence type="ECO:0000313" key="7">
    <source>
        <dbReference type="Proteomes" id="UP000184096"/>
    </source>
</evidence>
<feature type="transmembrane region" description="Helical" evidence="5">
    <location>
        <begin position="72"/>
        <end position="91"/>
    </location>
</feature>
<feature type="transmembrane region" description="Helical" evidence="5">
    <location>
        <begin position="179"/>
        <end position="204"/>
    </location>
</feature>
<dbReference type="GO" id="GO:0008168">
    <property type="term" value="F:methyltransferase activity"/>
    <property type="evidence" value="ECO:0007669"/>
    <property type="project" value="UniProtKB-KW"/>
</dbReference>
<name>A0A1M7TXB9_9BRAD</name>
<evidence type="ECO:0000256" key="2">
    <source>
        <dbReference type="ARBA" id="ARBA00022692"/>
    </source>
</evidence>
<reference evidence="7" key="1">
    <citation type="submission" date="2016-11" db="EMBL/GenBank/DDBJ databases">
        <authorList>
            <person name="Varghese N."/>
            <person name="Submissions S."/>
        </authorList>
    </citation>
    <scope>NUCLEOTIDE SEQUENCE [LARGE SCALE GENOMIC DNA]</scope>
    <source>
        <strain evidence="7">GAS401</strain>
    </source>
</reference>
<sequence>MASATVMERLEAFRRTKLYDLLTAAPVIAWFIFSVAQMLPPLSQRAALVVLFVRTDPSVLPASLVFRTVSEIMTLVFFAVLIVMFAVRYVPQRGNPGIYPRFAAMAGTFSSLGFLLLPPQELSPALYLVSLLLLTGGTVFAIYAMLVLGRSISLVPEARRLVTRGPYALVRHPLYLGEMVAIAGIALQHLSVWALLLLCLAWAFQFQRRKYEERVLFQSFPEYEDYMAKTARLLPGVY</sequence>
<dbReference type="GO" id="GO:0012505">
    <property type="term" value="C:endomembrane system"/>
    <property type="evidence" value="ECO:0007669"/>
    <property type="project" value="UniProtKB-SubCell"/>
</dbReference>
<keyword evidence="7" id="KW-1185">Reference proteome</keyword>